<sequence>MSSETMSSREIIETGLGSIGKVKIIRALAEESKLATIYVLHKKTHLKREDIKNNLDDLVRIGWVTQSKYANVMYGINRENEYVNKLIEFFNDVGYIGQS</sequence>
<evidence type="ECO:0000313" key="1">
    <source>
        <dbReference type="EMBL" id="AFU58593.1"/>
    </source>
</evidence>
<dbReference type="AlphaFoldDB" id="K0II29"/>
<dbReference type="HOGENOM" id="CLU_2392996_0_0_2"/>
<name>K0II29_NITGG</name>
<protein>
    <recommendedName>
        <fullName evidence="3">ArnR1-like winged helix-turn-helix domain-containing protein</fullName>
    </recommendedName>
</protein>
<evidence type="ECO:0000313" key="2">
    <source>
        <dbReference type="Proteomes" id="UP000008037"/>
    </source>
</evidence>
<keyword evidence="2" id="KW-1185">Reference proteome</keyword>
<accession>K0II29</accession>
<reference evidence="1 2" key="1">
    <citation type="journal article" date="2012" name="Environ. Microbiol.">
        <title>The genome of the ammonia-oxidizing Candidatus Nitrososphaera gargensis: insights into metabolic versatility and environmental adaptations.</title>
        <authorList>
            <person name="Spang A."/>
            <person name="Poehlein A."/>
            <person name="Offre P."/>
            <person name="Zumbragel S."/>
            <person name="Haider S."/>
            <person name="Rychlik N."/>
            <person name="Nowka B."/>
            <person name="Schmeisser C."/>
            <person name="Lebedeva E.V."/>
            <person name="Rattei T."/>
            <person name="Bohm C."/>
            <person name="Schmid M."/>
            <person name="Galushko A."/>
            <person name="Hatzenpichler R."/>
            <person name="Weinmaier T."/>
            <person name="Daniel R."/>
            <person name="Schleper C."/>
            <person name="Spieck E."/>
            <person name="Streit W."/>
            <person name="Wagner M."/>
        </authorList>
    </citation>
    <scope>NUCLEOTIDE SEQUENCE [LARGE SCALE GENOMIC DNA]</scope>
    <source>
        <strain evidence="2">Ga9.2</strain>
    </source>
</reference>
<proteinExistence type="predicted"/>
<dbReference type="EMBL" id="CP002408">
    <property type="protein sequence ID" value="AFU58593.1"/>
    <property type="molecule type" value="Genomic_DNA"/>
</dbReference>
<dbReference type="BioCyc" id="CNIT1237085:G1324-1658-MONOMER"/>
<dbReference type="RefSeq" id="WP_015019130.1">
    <property type="nucleotide sequence ID" value="NC_018719.1"/>
</dbReference>
<dbReference type="GeneID" id="13797919"/>
<dbReference type="InParanoid" id="K0II29"/>
<dbReference type="Proteomes" id="UP000008037">
    <property type="component" value="Chromosome"/>
</dbReference>
<gene>
    <name evidence="1" type="ordered locus">Ngar_c16600</name>
</gene>
<dbReference type="STRING" id="1237085.Ngar_c16600"/>
<evidence type="ECO:0008006" key="3">
    <source>
        <dbReference type="Google" id="ProtNLM"/>
    </source>
</evidence>
<organism evidence="1 2">
    <name type="scientific">Nitrososphaera gargensis (strain Ga9.2)</name>
    <dbReference type="NCBI Taxonomy" id="1237085"/>
    <lineage>
        <taxon>Archaea</taxon>
        <taxon>Nitrososphaerota</taxon>
        <taxon>Nitrososphaeria</taxon>
        <taxon>Nitrososphaerales</taxon>
        <taxon>Nitrososphaeraceae</taxon>
        <taxon>Nitrososphaera</taxon>
    </lineage>
</organism>
<dbReference type="OrthoDB" id="8193at2157"/>
<dbReference type="KEGG" id="nga:Ngar_c16600"/>